<dbReference type="EMBL" id="BAAAHP010000136">
    <property type="protein sequence ID" value="GAA0947243.1"/>
    <property type="molecule type" value="Genomic_DNA"/>
</dbReference>
<dbReference type="RefSeq" id="WP_343943604.1">
    <property type="nucleotide sequence ID" value="NZ_BAAAHP010000136.1"/>
</dbReference>
<dbReference type="Proteomes" id="UP001499967">
    <property type="component" value="Unassembled WGS sequence"/>
</dbReference>
<dbReference type="InterPro" id="IPR041657">
    <property type="entry name" value="HTH_17"/>
</dbReference>
<keyword evidence="3" id="KW-1185">Reference proteome</keyword>
<gene>
    <name evidence="2" type="ORF">GCM10009559_46150</name>
</gene>
<proteinExistence type="predicted"/>
<sequence>MPTPKLLTTAQAAAHLGIDRRTLARYARQGLLTPTPALPTGHHRWELGDIRRRLRELRERGTVA</sequence>
<dbReference type="SUPFAM" id="SSF46955">
    <property type="entry name" value="Putative DNA-binding domain"/>
    <property type="match status" value="1"/>
</dbReference>
<reference evidence="2 3" key="1">
    <citation type="journal article" date="2019" name="Int. J. Syst. Evol. Microbiol.">
        <title>The Global Catalogue of Microorganisms (GCM) 10K type strain sequencing project: providing services to taxonomists for standard genome sequencing and annotation.</title>
        <authorList>
            <consortium name="The Broad Institute Genomics Platform"/>
            <consortium name="The Broad Institute Genome Sequencing Center for Infectious Disease"/>
            <person name="Wu L."/>
            <person name="Ma J."/>
        </authorList>
    </citation>
    <scope>NUCLEOTIDE SEQUENCE [LARGE SCALE GENOMIC DNA]</scope>
    <source>
        <strain evidence="2 3">JCM 11117</strain>
    </source>
</reference>
<protein>
    <recommendedName>
        <fullName evidence="1">Helix-turn-helix domain-containing protein</fullName>
    </recommendedName>
</protein>
<evidence type="ECO:0000313" key="3">
    <source>
        <dbReference type="Proteomes" id="UP001499967"/>
    </source>
</evidence>
<organism evidence="2 3">
    <name type="scientific">Pseudonocardia zijingensis</name>
    <dbReference type="NCBI Taxonomy" id="153376"/>
    <lineage>
        <taxon>Bacteria</taxon>
        <taxon>Bacillati</taxon>
        <taxon>Actinomycetota</taxon>
        <taxon>Actinomycetes</taxon>
        <taxon>Pseudonocardiales</taxon>
        <taxon>Pseudonocardiaceae</taxon>
        <taxon>Pseudonocardia</taxon>
    </lineage>
</organism>
<evidence type="ECO:0000259" key="1">
    <source>
        <dbReference type="Pfam" id="PF12728"/>
    </source>
</evidence>
<dbReference type="Pfam" id="PF12728">
    <property type="entry name" value="HTH_17"/>
    <property type="match status" value="1"/>
</dbReference>
<feature type="domain" description="Helix-turn-helix" evidence="1">
    <location>
        <begin position="6"/>
        <end position="56"/>
    </location>
</feature>
<comment type="caution">
    <text evidence="2">The sequence shown here is derived from an EMBL/GenBank/DDBJ whole genome shotgun (WGS) entry which is preliminary data.</text>
</comment>
<evidence type="ECO:0000313" key="2">
    <source>
        <dbReference type="EMBL" id="GAA0947243.1"/>
    </source>
</evidence>
<dbReference type="InterPro" id="IPR009061">
    <property type="entry name" value="DNA-bd_dom_put_sf"/>
</dbReference>
<accession>A0ABN1QTG6</accession>
<name>A0ABN1QTG6_9PSEU</name>
<dbReference type="Gene3D" id="1.10.1660.10">
    <property type="match status" value="1"/>
</dbReference>